<dbReference type="InterPro" id="IPR036390">
    <property type="entry name" value="WH_DNA-bd_sf"/>
</dbReference>
<dbReference type="SUPFAM" id="SSF55961">
    <property type="entry name" value="Bet v1-like"/>
    <property type="match status" value="1"/>
</dbReference>
<keyword evidence="3" id="KW-1185">Reference proteome</keyword>
<dbReference type="EMBL" id="JABEND010000009">
    <property type="protein sequence ID" value="NNG37001.1"/>
    <property type="molecule type" value="Genomic_DNA"/>
</dbReference>
<dbReference type="Pfam" id="PF10604">
    <property type="entry name" value="Polyketide_cyc2"/>
    <property type="match status" value="1"/>
</dbReference>
<dbReference type="CDD" id="cd07814">
    <property type="entry name" value="SRPBCC_CalC_Aha1-like"/>
    <property type="match status" value="1"/>
</dbReference>
<organism evidence="2 3">
    <name type="scientific">Nakamurella aerolata</name>
    <dbReference type="NCBI Taxonomy" id="1656892"/>
    <lineage>
        <taxon>Bacteria</taxon>
        <taxon>Bacillati</taxon>
        <taxon>Actinomycetota</taxon>
        <taxon>Actinomycetes</taxon>
        <taxon>Nakamurellales</taxon>
        <taxon>Nakamurellaceae</taxon>
        <taxon>Nakamurella</taxon>
    </lineage>
</organism>
<dbReference type="InterPro" id="IPR001845">
    <property type="entry name" value="HTH_ArsR_DNA-bd_dom"/>
</dbReference>
<proteinExistence type="predicted"/>
<dbReference type="Proteomes" id="UP000562984">
    <property type="component" value="Unassembled WGS sequence"/>
</dbReference>
<name>A0A849ACT4_9ACTN</name>
<accession>A0A849ACT4</accession>
<comment type="caution">
    <text evidence="2">The sequence shown here is derived from an EMBL/GenBank/DDBJ whole genome shotgun (WGS) entry which is preliminary data.</text>
</comment>
<gene>
    <name evidence="2" type="ORF">HKD39_15050</name>
</gene>
<evidence type="ECO:0000313" key="3">
    <source>
        <dbReference type="Proteomes" id="UP000562984"/>
    </source>
</evidence>
<dbReference type="InterPro" id="IPR019587">
    <property type="entry name" value="Polyketide_cyclase/dehydratase"/>
</dbReference>
<dbReference type="Gene3D" id="1.10.10.10">
    <property type="entry name" value="Winged helix-like DNA-binding domain superfamily/Winged helix DNA-binding domain"/>
    <property type="match status" value="1"/>
</dbReference>
<dbReference type="SUPFAM" id="SSF46785">
    <property type="entry name" value="Winged helix' DNA-binding domain"/>
    <property type="match status" value="1"/>
</dbReference>
<dbReference type="Gene3D" id="3.30.530.20">
    <property type="match status" value="1"/>
</dbReference>
<dbReference type="RefSeq" id="WP_171200700.1">
    <property type="nucleotide sequence ID" value="NZ_JABEND010000009.1"/>
</dbReference>
<dbReference type="AlphaFoldDB" id="A0A849ACT4"/>
<dbReference type="GO" id="GO:0003700">
    <property type="term" value="F:DNA-binding transcription factor activity"/>
    <property type="evidence" value="ECO:0007669"/>
    <property type="project" value="InterPro"/>
</dbReference>
<dbReference type="InterPro" id="IPR023393">
    <property type="entry name" value="START-like_dom_sf"/>
</dbReference>
<dbReference type="SMART" id="SM00418">
    <property type="entry name" value="HTH_ARSR"/>
    <property type="match status" value="1"/>
</dbReference>
<evidence type="ECO:0000313" key="2">
    <source>
        <dbReference type="EMBL" id="NNG37001.1"/>
    </source>
</evidence>
<dbReference type="Pfam" id="PF12840">
    <property type="entry name" value="HTH_20"/>
    <property type="match status" value="1"/>
</dbReference>
<feature type="domain" description="HTH arsR-type" evidence="1">
    <location>
        <begin position="6"/>
        <end position="93"/>
    </location>
</feature>
<sequence length="270" mass="29579">MVDHNAVWSALSHPARRRLLERLRDGPALTGELHAHLATSGDSPSRFATQRHLQTLREAGLVSVTERGRERVNVLNGSTLYRATVGWLDPASRSVAESLDTIRHLAEKPIADTRKESTMTQPPIRHLLVEQSTDIAAPPDRAWQALTTDTRRWWRPPFTLLSDADDVDLEIPAEVGAPVLERAGDRTALWGTLIERQDGHALAWSSRICGADAAIGTVRVRVEPTPAGCTVTFRQEAIGAFDTQTDDDVALGWRTKLDDLGVLLTGALVG</sequence>
<evidence type="ECO:0000259" key="1">
    <source>
        <dbReference type="SMART" id="SM00418"/>
    </source>
</evidence>
<protein>
    <submittedName>
        <fullName evidence="2">Helix-turn-helix domain-containing protein</fullName>
    </submittedName>
</protein>
<reference evidence="2 3" key="1">
    <citation type="submission" date="2020-05" db="EMBL/GenBank/DDBJ databases">
        <title>Nakamurella sp. DB0629 isolated from air conditioner.</title>
        <authorList>
            <person name="Kim D.H."/>
            <person name="Kim D.-U."/>
        </authorList>
    </citation>
    <scope>NUCLEOTIDE SEQUENCE [LARGE SCALE GENOMIC DNA]</scope>
    <source>
        <strain evidence="2 3">DB0629</strain>
    </source>
</reference>
<dbReference type="InterPro" id="IPR036388">
    <property type="entry name" value="WH-like_DNA-bd_sf"/>
</dbReference>